<dbReference type="AlphaFoldDB" id="A0A167H2I3"/>
<dbReference type="Proteomes" id="UP000185680">
    <property type="component" value="Chromosome"/>
</dbReference>
<keyword evidence="4" id="KW-1185">Reference proteome</keyword>
<reference evidence="2 5" key="2">
    <citation type="submission" date="2016-10" db="EMBL/GenBank/DDBJ databases">
        <title>Hydorgenophaga sp. LPB0072 isolated from gastropod.</title>
        <authorList>
            <person name="Kim E."/>
            <person name="Yi H."/>
        </authorList>
    </citation>
    <scope>NUCLEOTIDE SEQUENCE [LARGE SCALE GENOMIC DNA]</scope>
    <source>
        <strain evidence="2 5">LPB0072</strain>
    </source>
</reference>
<evidence type="ECO:0000313" key="3">
    <source>
        <dbReference type="EMBL" id="OAD40175.1"/>
    </source>
</evidence>
<name>A0A167H2I3_9BURK</name>
<dbReference type="EMBL" id="CP017476">
    <property type="protein sequence ID" value="AOW12994.1"/>
    <property type="molecule type" value="Genomic_DNA"/>
</dbReference>
<dbReference type="EMBL" id="LVWD01000034">
    <property type="protein sequence ID" value="OAD40175.1"/>
    <property type="molecule type" value="Genomic_DNA"/>
</dbReference>
<protein>
    <submittedName>
        <fullName evidence="2">Uncharacterized protein</fullName>
    </submittedName>
</protein>
<keyword evidence="1" id="KW-0472">Membrane</keyword>
<keyword evidence="1" id="KW-1133">Transmembrane helix</keyword>
<sequence>MQASKSKNSTKAERLEQIKDAKGIEHARKMRDKLGWRWTRSGLWWTICNHWVPWAAALFGAIAFVSYLTNIFG</sequence>
<gene>
    <name evidence="2" type="ORF">LPB072_09170</name>
    <name evidence="3" type="ORF">LPB72_18665</name>
</gene>
<dbReference type="Proteomes" id="UP000185657">
    <property type="component" value="Unassembled WGS sequence"/>
</dbReference>
<evidence type="ECO:0000313" key="4">
    <source>
        <dbReference type="Proteomes" id="UP000185657"/>
    </source>
</evidence>
<evidence type="ECO:0000256" key="1">
    <source>
        <dbReference type="SAM" id="Phobius"/>
    </source>
</evidence>
<dbReference type="RefSeq" id="WP_066094498.1">
    <property type="nucleotide sequence ID" value="NZ_CP017476.1"/>
</dbReference>
<dbReference type="KEGG" id="hyl:LPB072_09170"/>
<organism evidence="2 5">
    <name type="scientific">Hydrogenophaga crassostreae</name>
    <dbReference type="NCBI Taxonomy" id="1763535"/>
    <lineage>
        <taxon>Bacteria</taxon>
        <taxon>Pseudomonadati</taxon>
        <taxon>Pseudomonadota</taxon>
        <taxon>Betaproteobacteria</taxon>
        <taxon>Burkholderiales</taxon>
        <taxon>Comamonadaceae</taxon>
        <taxon>Hydrogenophaga</taxon>
    </lineage>
</organism>
<proteinExistence type="predicted"/>
<evidence type="ECO:0000313" key="2">
    <source>
        <dbReference type="EMBL" id="AOW12994.1"/>
    </source>
</evidence>
<accession>A0A167H2I3</accession>
<keyword evidence="1" id="KW-0812">Transmembrane</keyword>
<feature type="transmembrane region" description="Helical" evidence="1">
    <location>
        <begin position="51"/>
        <end position="72"/>
    </location>
</feature>
<reference evidence="3 4" key="1">
    <citation type="submission" date="2016-02" db="EMBL/GenBank/DDBJ databases">
        <title>Draft genome sequence of Hydrogenophaga sp. LPB0072.</title>
        <authorList>
            <person name="Shin S.-K."/>
            <person name="Yi H."/>
        </authorList>
    </citation>
    <scope>NUCLEOTIDE SEQUENCE [LARGE SCALE GENOMIC DNA]</scope>
    <source>
        <strain evidence="3 4">LPB0072</strain>
    </source>
</reference>
<evidence type="ECO:0000313" key="5">
    <source>
        <dbReference type="Proteomes" id="UP000185680"/>
    </source>
</evidence>